<dbReference type="PANTHER" id="PTHR14453:SF67">
    <property type="entry name" value="POLY [ADP-RIBOSE] POLYMERASE"/>
    <property type="match status" value="1"/>
</dbReference>
<proteinExistence type="predicted"/>
<dbReference type="SUPFAM" id="SSF56399">
    <property type="entry name" value="ADP-ribosylation"/>
    <property type="match status" value="1"/>
</dbReference>
<dbReference type="InterPro" id="IPR004170">
    <property type="entry name" value="WWE_dom"/>
</dbReference>
<feature type="compositionally biased region" description="Pro residues" evidence="8">
    <location>
        <begin position="99"/>
        <end position="108"/>
    </location>
</feature>
<dbReference type="Gene3D" id="3.40.220.10">
    <property type="entry name" value="Leucine Aminopeptidase, subunit E, domain 1"/>
    <property type="match status" value="1"/>
</dbReference>
<evidence type="ECO:0000313" key="11">
    <source>
        <dbReference type="EMBL" id="KAK7492158.1"/>
    </source>
</evidence>
<feature type="compositionally biased region" description="Basic and acidic residues" evidence="8">
    <location>
        <begin position="119"/>
        <end position="129"/>
    </location>
</feature>
<evidence type="ECO:0000256" key="5">
    <source>
        <dbReference type="ARBA" id="ARBA00023242"/>
    </source>
</evidence>
<keyword evidence="2 6" id="KW-0328">Glycosyltransferase</keyword>
<keyword evidence="5" id="KW-0539">Nucleus</keyword>
<evidence type="ECO:0000313" key="12">
    <source>
        <dbReference type="Proteomes" id="UP001519460"/>
    </source>
</evidence>
<feature type="compositionally biased region" description="Pro residues" evidence="8">
    <location>
        <begin position="226"/>
        <end position="235"/>
    </location>
</feature>
<keyword evidence="7" id="KW-0175">Coiled coil</keyword>
<dbReference type="Pfam" id="PF00644">
    <property type="entry name" value="PARP"/>
    <property type="match status" value="1"/>
</dbReference>
<keyword evidence="12" id="KW-1185">Reference proteome</keyword>
<dbReference type="Gene3D" id="3.90.228.10">
    <property type="match status" value="1"/>
</dbReference>
<feature type="region of interest" description="Disordered" evidence="8">
    <location>
        <begin position="1337"/>
        <end position="1359"/>
    </location>
</feature>
<keyword evidence="3 6" id="KW-0808">Transferase</keyword>
<sequence>MDVPPNAPPDLATPCNPDGKNQSPQDWVSDGKVRRHNMTGKGCVAITSSRDGYTVHPSGRFERLETEQCAVANLLISHKEMSDLTSGVANGGTLHSHAPAPPQRPQPKPRTLLTPWEAAEPRAASRDFRSASQESAPAETPARAAQHMGDTPDQSNKAYVLTPSTPDISESGYMLAKPLSTSEVEDTNHVTTDANSSGIQRLSHSYLELQSISSTFPDSSQSPELEIPPPLPPRTHPATHPTTVSSTPPRGSAHLNASHSDHAARTIEFHTTETFQTADDIWAYFENPSSGGGSGDVDSVTIDPNKRLVHVTFTTAEVAQRVASRPLAVGGETVIVRLCRAPSRPEVFYPDRLMFQDVPENVNKQSLELYLEIVTGLKPTEILYGDEPGVVVVTFEGQPGLEAFHVTKVRTNCQERPLEGRQLPVSAVQVSNCILVEGLSLNTTQETITLYFESKRNNGDTKTHFLDKRQVKVRRYFDCLGPSGGTVDPNQLPIPNPLTLKDVSKHKRVFIQQCPEVSKSFYTHLAQVHAKPVFFDEAMTCECVVTSDVDNPRLVLKNWASEVRKAVLHFFNEIDVHRVSIPPDVWVDAEEELSGEILSSYPQASLFWSPADSVCVVVGMRAAATKLHVLVSKTVKGLKEEIERRRLKVVETYTKLKPYQLRLLEAVSFDKDMVKTYSDLTVEIDTQKEQVVFHGFSRDIRQAQSDMLRHVSTIKCAKLSRLTLTQKKALFTAESTHFIQTELRSENLIAEWEKGKSEDIFVYAFREDVLAQVTQIIEKAVYEEELSDLSPYSLRLLQSAEWMSLVRSLLENHPGALWVSPSPDGRRIYVTGREAAVHQVKDELCHFLQDLYSEIVRFAPSRQSFVSQFWKRELALLENDLKREKVKISVVNDGRDIAIEGTPEGVNLAKAKLEELEKERILCHEEKLTDKVQTKLLESRHCTKHLEDLGRQHQVVISLQREAPGLVSDGDVTGVLTGGDDVTSNKDITGNDDVTVDKTQIGVANGATSPRNVPGHEDKTRKASDVTGRKGGAATIRVDVIEGEIAQRKAFRLVENEIKAGRCRPAPPAVAVTSPAPSVPSMVSVITTEVVEGEIAMQKEFRRAERQRPGAFQAPTAATRSVPTTLSLAPGPVIPIGRRQNRQFAEGNELENKKSPRTPASSPVEARLDFQGLSLEIMKGDITEQAVDVIVVCSNGKLELNNDNTTRCLLQTCGPEVEQELKTKGMASVSLSCARILFLNTDRNGDWEKAIARCLKEADTRLLQTVAIPPIGAGADNAHLSAKALFKAVTKFSTDRKHVQLLRMVTDDCIISRTYADVIKEKREKEGPGKRQNFFEAMKQKLGTPVKSPTSDDTVPDRRSPVLETRSLFIYADRRENIEAAVGGFRELAQRKVMDQITEAGHRHGVELRISPTADQITLRGDHSGIFDAMDDINHILNTAKENRQQKRAATLIANIVQWYFLEITSTGPEQREYGQRENHTLEEAFQSGQKTVKLTDTAGTAYVVDFDKMVEYPDDAPEDVVSVIRRDKITGDWSRGGVRLPAAWNPLNPDVLVDAIQLNPAAAEYRAVETNFRTTLDRDAGALKIKSVYRIQNQTLYQQYAVKRSQLERQNPGVENERTLWHGTSSAAVVTINNYGFSRSYCGKNATKFGEGVYFAVHPSYSLNETFTPRDSQGQRYIYQCKVLTGYATVGCEKMRFLPSRHGDILYDSAADDPSNPELFVIFNDTQAYP</sequence>
<accession>A0ABD0KXZ1</accession>
<dbReference type="PROSITE" id="PS51059">
    <property type="entry name" value="PARP_CATALYTIC"/>
    <property type="match status" value="1"/>
</dbReference>
<name>A0ABD0KXZ1_9CAEN</name>
<dbReference type="GO" id="GO:0003950">
    <property type="term" value="F:NAD+ poly-ADP-ribosyltransferase activity"/>
    <property type="evidence" value="ECO:0007669"/>
    <property type="project" value="UniProtKB-UniRule"/>
</dbReference>
<dbReference type="Gene3D" id="3.30.70.330">
    <property type="match status" value="1"/>
</dbReference>
<protein>
    <recommendedName>
        <fullName evidence="6">Poly [ADP-ribose] polymerase</fullName>
        <shortName evidence="6">PARP</shortName>
        <ecNumber evidence="6">2.4.2.-</ecNumber>
    </recommendedName>
</protein>
<feature type="region of interest" description="Disordered" evidence="8">
    <location>
        <begin position="1003"/>
        <end position="1028"/>
    </location>
</feature>
<dbReference type="InterPro" id="IPR012677">
    <property type="entry name" value="Nucleotide-bd_a/b_plait_sf"/>
</dbReference>
<feature type="compositionally biased region" description="Basic and acidic residues" evidence="8">
    <location>
        <begin position="1014"/>
        <end position="1028"/>
    </location>
</feature>
<dbReference type="SUPFAM" id="SSF117839">
    <property type="entry name" value="WWE domain"/>
    <property type="match status" value="1"/>
</dbReference>
<organism evidence="11 12">
    <name type="scientific">Batillaria attramentaria</name>
    <dbReference type="NCBI Taxonomy" id="370345"/>
    <lineage>
        <taxon>Eukaryota</taxon>
        <taxon>Metazoa</taxon>
        <taxon>Spiralia</taxon>
        <taxon>Lophotrochozoa</taxon>
        <taxon>Mollusca</taxon>
        <taxon>Gastropoda</taxon>
        <taxon>Caenogastropoda</taxon>
        <taxon>Sorbeoconcha</taxon>
        <taxon>Cerithioidea</taxon>
        <taxon>Batillariidae</taxon>
        <taxon>Batillaria</taxon>
    </lineage>
</organism>
<gene>
    <name evidence="11" type="ORF">BaRGS_00016632</name>
</gene>
<dbReference type="PROSITE" id="PS50918">
    <property type="entry name" value="WWE"/>
    <property type="match status" value="1"/>
</dbReference>
<feature type="region of interest" description="Disordered" evidence="8">
    <location>
        <begin position="86"/>
        <end position="158"/>
    </location>
</feature>
<comment type="caution">
    <text evidence="11">The sequence shown here is derived from an EMBL/GenBank/DDBJ whole genome shotgun (WGS) entry which is preliminary data.</text>
</comment>
<feature type="region of interest" description="Disordered" evidence="8">
    <location>
        <begin position="1"/>
        <end position="30"/>
    </location>
</feature>
<dbReference type="Proteomes" id="UP001519460">
    <property type="component" value="Unassembled WGS sequence"/>
</dbReference>
<evidence type="ECO:0000256" key="1">
    <source>
        <dbReference type="ARBA" id="ARBA00004123"/>
    </source>
</evidence>
<dbReference type="Pfam" id="PF23085">
    <property type="entry name" value="RRM_PARP14_3"/>
    <property type="match status" value="1"/>
</dbReference>
<dbReference type="EMBL" id="JACVVK020000106">
    <property type="protein sequence ID" value="KAK7492158.1"/>
    <property type="molecule type" value="Genomic_DNA"/>
</dbReference>
<dbReference type="PANTHER" id="PTHR14453">
    <property type="entry name" value="PARP/ZINC FINGER CCCH TYPE DOMAIN CONTAINING PROTEIN"/>
    <property type="match status" value="1"/>
</dbReference>
<dbReference type="InterPro" id="IPR052056">
    <property type="entry name" value="Mono-ARTD/PARP"/>
</dbReference>
<keyword evidence="4 6" id="KW-0520">NAD</keyword>
<dbReference type="InterPro" id="IPR043472">
    <property type="entry name" value="Macro_dom-like"/>
</dbReference>
<feature type="compositionally biased region" description="Polar residues" evidence="8">
    <location>
        <begin position="1116"/>
        <end position="1127"/>
    </location>
</feature>
<evidence type="ECO:0000256" key="6">
    <source>
        <dbReference type="RuleBase" id="RU362114"/>
    </source>
</evidence>
<comment type="subcellular location">
    <subcellularLocation>
        <location evidence="1">Nucleus</location>
    </subcellularLocation>
</comment>
<evidence type="ECO:0000256" key="4">
    <source>
        <dbReference type="ARBA" id="ARBA00023027"/>
    </source>
</evidence>
<dbReference type="Gene3D" id="3.30.720.50">
    <property type="match status" value="1"/>
</dbReference>
<feature type="non-terminal residue" evidence="11">
    <location>
        <position position="1731"/>
    </location>
</feature>
<evidence type="ECO:0000256" key="8">
    <source>
        <dbReference type="SAM" id="MobiDB-lite"/>
    </source>
</evidence>
<evidence type="ECO:0000256" key="3">
    <source>
        <dbReference type="ARBA" id="ARBA00022679"/>
    </source>
</evidence>
<evidence type="ECO:0000259" key="9">
    <source>
        <dbReference type="PROSITE" id="PS50918"/>
    </source>
</evidence>
<dbReference type="Pfam" id="PF02825">
    <property type="entry name" value="WWE"/>
    <property type="match status" value="1"/>
</dbReference>
<reference evidence="11 12" key="1">
    <citation type="journal article" date="2023" name="Sci. Data">
        <title>Genome assembly of the Korean intertidal mud-creeper Batillaria attramentaria.</title>
        <authorList>
            <person name="Patra A.K."/>
            <person name="Ho P.T."/>
            <person name="Jun S."/>
            <person name="Lee S.J."/>
            <person name="Kim Y."/>
            <person name="Won Y.J."/>
        </authorList>
    </citation>
    <scope>NUCLEOTIDE SEQUENCE [LARGE SCALE GENOMIC DNA]</scope>
    <source>
        <strain evidence="11">Wonlab-2016</strain>
    </source>
</reference>
<dbReference type="GO" id="GO:0005634">
    <property type="term" value="C:nucleus"/>
    <property type="evidence" value="ECO:0007669"/>
    <property type="project" value="UniProtKB-SubCell"/>
</dbReference>
<dbReference type="SUPFAM" id="SSF52949">
    <property type="entry name" value="Macro domain-like"/>
    <property type="match status" value="1"/>
</dbReference>
<feature type="domain" description="PARP catalytic" evidence="10">
    <location>
        <begin position="1541"/>
        <end position="1731"/>
    </location>
</feature>
<dbReference type="EC" id="2.4.2.-" evidence="6"/>
<feature type="domain" description="WWE" evidence="9">
    <location>
        <begin position="1445"/>
        <end position="1527"/>
    </location>
</feature>
<evidence type="ECO:0000256" key="2">
    <source>
        <dbReference type="ARBA" id="ARBA00022676"/>
    </source>
</evidence>
<feature type="region of interest" description="Disordered" evidence="8">
    <location>
        <begin position="1106"/>
        <end position="1139"/>
    </location>
</feature>
<feature type="region of interest" description="Disordered" evidence="8">
    <location>
        <begin position="214"/>
        <end position="261"/>
    </location>
</feature>
<dbReference type="InterPro" id="IPR012317">
    <property type="entry name" value="Poly(ADP-ribose)pol_cat_dom"/>
</dbReference>
<feature type="coiled-coil region" evidence="7">
    <location>
        <begin position="867"/>
        <end position="926"/>
    </location>
</feature>
<dbReference type="InterPro" id="IPR037197">
    <property type="entry name" value="WWE_dom_sf"/>
</dbReference>
<evidence type="ECO:0000256" key="7">
    <source>
        <dbReference type="SAM" id="Coils"/>
    </source>
</evidence>
<evidence type="ECO:0000259" key="10">
    <source>
        <dbReference type="PROSITE" id="PS51059"/>
    </source>
</evidence>